<reference evidence="2" key="1">
    <citation type="submission" date="2022-12" db="EMBL/GenBank/DDBJ databases">
        <title>Chromosome-level genome assembly of the bean flower thrips Megalurothrips usitatus.</title>
        <authorList>
            <person name="Ma L."/>
            <person name="Liu Q."/>
            <person name="Li H."/>
            <person name="Cai W."/>
        </authorList>
    </citation>
    <scope>NUCLEOTIDE SEQUENCE</scope>
    <source>
        <strain evidence="2">Cailab_2022a</strain>
    </source>
</reference>
<comment type="caution">
    <text evidence="2">The sequence shown here is derived from an EMBL/GenBank/DDBJ whole genome shotgun (WGS) entry which is preliminary data.</text>
</comment>
<dbReference type="CDD" id="cd02440">
    <property type="entry name" value="AdoMet_MTases"/>
    <property type="match status" value="1"/>
</dbReference>
<dbReference type="InterPro" id="IPR038899">
    <property type="entry name" value="METTL22"/>
</dbReference>
<dbReference type="InterPro" id="IPR029063">
    <property type="entry name" value="SAM-dependent_MTases_sf"/>
</dbReference>
<dbReference type="Pfam" id="PF10294">
    <property type="entry name" value="Methyltransf_16"/>
    <property type="match status" value="1"/>
</dbReference>
<proteinExistence type="predicted"/>
<dbReference type="GO" id="GO:0008276">
    <property type="term" value="F:protein methyltransferase activity"/>
    <property type="evidence" value="ECO:0007669"/>
    <property type="project" value="InterPro"/>
</dbReference>
<name>A0AAV7XVF3_9NEOP</name>
<dbReference type="SUPFAM" id="SSF53335">
    <property type="entry name" value="S-adenosyl-L-methionine-dependent methyltransferases"/>
    <property type="match status" value="1"/>
</dbReference>
<dbReference type="Gene3D" id="3.40.50.150">
    <property type="entry name" value="Vaccinia Virus protein VP39"/>
    <property type="match status" value="1"/>
</dbReference>
<dbReference type="PANTHER" id="PTHR23108">
    <property type="entry name" value="METHYLTRANSFERASE-RELATED"/>
    <property type="match status" value="1"/>
</dbReference>
<organism evidence="2 3">
    <name type="scientific">Megalurothrips usitatus</name>
    <name type="common">bean blossom thrips</name>
    <dbReference type="NCBI Taxonomy" id="439358"/>
    <lineage>
        <taxon>Eukaryota</taxon>
        <taxon>Metazoa</taxon>
        <taxon>Ecdysozoa</taxon>
        <taxon>Arthropoda</taxon>
        <taxon>Hexapoda</taxon>
        <taxon>Insecta</taxon>
        <taxon>Pterygota</taxon>
        <taxon>Neoptera</taxon>
        <taxon>Paraneoptera</taxon>
        <taxon>Thysanoptera</taxon>
        <taxon>Terebrantia</taxon>
        <taxon>Thripoidea</taxon>
        <taxon>Thripidae</taxon>
        <taxon>Megalurothrips</taxon>
    </lineage>
</organism>
<evidence type="ECO:0000313" key="3">
    <source>
        <dbReference type="Proteomes" id="UP001075354"/>
    </source>
</evidence>
<keyword evidence="3" id="KW-1185">Reference proteome</keyword>
<accession>A0AAV7XVF3</accession>
<dbReference type="PANTHER" id="PTHR23108:SF0">
    <property type="entry name" value="METHYLTRANSFERASE-LIKE PROTEIN 22"/>
    <property type="match status" value="1"/>
</dbReference>
<evidence type="ECO:0008006" key="4">
    <source>
        <dbReference type="Google" id="ProtNLM"/>
    </source>
</evidence>
<dbReference type="InterPro" id="IPR019410">
    <property type="entry name" value="Methyltransf_16"/>
</dbReference>
<dbReference type="Proteomes" id="UP001075354">
    <property type="component" value="Chromosome 3"/>
</dbReference>
<evidence type="ECO:0000256" key="1">
    <source>
        <dbReference type="SAM" id="MobiDB-lite"/>
    </source>
</evidence>
<gene>
    <name evidence="2" type="ORF">ONE63_006000</name>
</gene>
<evidence type="ECO:0000313" key="2">
    <source>
        <dbReference type="EMBL" id="KAJ1529195.1"/>
    </source>
</evidence>
<dbReference type="AlphaFoldDB" id="A0AAV7XVF3"/>
<feature type="region of interest" description="Disordered" evidence="1">
    <location>
        <begin position="41"/>
        <end position="66"/>
    </location>
</feature>
<sequence length="294" mass="32262">MTTAASLNEYQVTSEIYADEGVSVGPAGPAHDVTTKFYFRRPSTPVQEGRPSGPRRSSGVAEDRDGDLVVERRGGAGEDVILIEHSASTSLRLVGLQVWRGALLLADWAVHYGPSLLRGATVLELGAGTGLTSIAAAIHAKEVVSTDMDLGGILNLINANAALNSHLVRAKLTVLGLDFFAKDWSPALESKLQEVTVILAADVVYDVDLTEAFVNTVIKILNVKPKKTLYFALEKRYVFTSDDLNSVAPIYEHFLSYLEHCRPPSWTVEQVSLDFPQYFRYERVKELVLWKIAS</sequence>
<dbReference type="EMBL" id="JAPTSV010000003">
    <property type="protein sequence ID" value="KAJ1529195.1"/>
    <property type="molecule type" value="Genomic_DNA"/>
</dbReference>
<dbReference type="GO" id="GO:0005634">
    <property type="term" value="C:nucleus"/>
    <property type="evidence" value="ECO:0007669"/>
    <property type="project" value="TreeGrafter"/>
</dbReference>
<protein>
    <recommendedName>
        <fullName evidence="4">Methyltransferase-like protein 22</fullName>
    </recommendedName>
</protein>